<evidence type="ECO:0000313" key="1">
    <source>
        <dbReference type="EMBL" id="QFR59624.1"/>
    </source>
</evidence>
<protein>
    <submittedName>
        <fullName evidence="1">Capsid protein</fullName>
    </submittedName>
</protein>
<name>A0A5P8PQS1_9CAUD</name>
<reference evidence="1" key="2">
    <citation type="submission" date="2019-09" db="EMBL/GenBank/DDBJ databases">
        <authorList>
            <person name="Weigele P.R."/>
            <person name="Anton B."/>
            <person name="Fomenkov A."/>
            <person name="Fraser M.E."/>
        </authorList>
    </citation>
    <scope>NUCLEOTIDE SEQUENCE</scope>
</reference>
<gene>
    <name evidence="1" type="ORF">QuinobequinP09_71</name>
</gene>
<reference evidence="1" key="1">
    <citation type="journal article" date="2019" name="Nat. Commun.">
        <title>7-Deazaguanine modifications protect phage DNA from host restriction systems.</title>
        <authorList>
            <person name="Hutinet G."/>
            <person name="Kot W."/>
            <person name="Hillebrand R."/>
            <person name="Balamkundu S."/>
            <person name="Gnanakalai S."/>
            <person name="Neelakandan R."/>
            <person name="Carstens A.B."/>
            <person name="Lui C.F."/>
            <person name="Tremblay D."/>
            <person name="Jacobs-Serah D."/>
            <person name="Sassanfar M."/>
            <person name="Lee Y.-J."/>
            <person name="Weigele P."/>
            <person name="Moineau S."/>
            <person name="Hatfull G.F."/>
            <person name="Dedon P.C."/>
            <person name="Hansen L.H."/>
            <person name="de Crecy-Lagard V."/>
        </authorList>
    </citation>
    <scope>NUCLEOTIDE SEQUENCE [LARGE SCALE GENOMIC DNA]</scope>
</reference>
<evidence type="ECO:0000313" key="2">
    <source>
        <dbReference type="Proteomes" id="UP000325835"/>
    </source>
</evidence>
<dbReference type="InterPro" id="IPR045404">
    <property type="entry name" value="Gp13-like"/>
</dbReference>
<dbReference type="EMBL" id="MN504636">
    <property type="protein sequence ID" value="QFR59624.1"/>
    <property type="molecule type" value="Genomic_DNA"/>
</dbReference>
<keyword evidence="2" id="KW-1185">Reference proteome</keyword>
<dbReference type="Pfam" id="PF20036">
    <property type="entry name" value="Gp13-like"/>
    <property type="match status" value="1"/>
</dbReference>
<sequence>MASGVTRIADVVVPEIFSPYVQQMTQEKSRLIRSGAIVLDAQLNSALAGGGLTFNEPSFKDLDNDAENVSTDDPATDSTPNKIGTATEIQVRLSRNNSWSSMDLSGDLAGADPMQAIANRVSDYWTRRQQAAFVATLNGVFADNAAAPTGTEHVQNDMTHDVSGVSFVDGVTNFSAESFIDATATMGDSMEDLTMVMVHSIVYARMLKNNLIDFVSDSVNGNAVRIPTFLGREVIVDDGVPRSSGVFNTWLFGRGAVRGGMGSPKVPTEVDRKPSAGNGGGQDILFNRTEWIIHPVGHAYAGTPPNGGPSNASTTNNLAHADSWKRVFSERKQIRIARLITREF</sequence>
<dbReference type="Proteomes" id="UP000325835">
    <property type="component" value="Segment"/>
</dbReference>
<proteinExistence type="predicted"/>
<organism evidence="1 2">
    <name type="scientific">Pseudomonas phage Quinobequin-P09</name>
    <dbReference type="NCBI Taxonomy" id="2660687"/>
    <lineage>
        <taxon>Viruses</taxon>
        <taxon>Duplodnaviria</taxon>
        <taxon>Heunggongvirae</taxon>
        <taxon>Uroviricota</taxon>
        <taxon>Caudoviricetes</taxon>
        <taxon>Queuovirinae</taxon>
        <taxon>Nipunavirus</taxon>
        <taxon>Nipunavirus quinobequin</taxon>
        <taxon>Nipunavirus NP1</taxon>
    </lineage>
</organism>
<accession>A0A5P8PQS1</accession>